<sequence>MRIEKVNENVLRVTITLNDLEERNIDLGSLNYSSPAAQELFWDMMERAEEEYGFASHDSQLIFEASPENEDGFVVTITKVDSDGEFESIQKYIKSKYKNSDLRQKKKRSKVCSALKIYCFESIDDICKLSKRICAYYKGESSMIKCKSSYYLLLTGNSASSSQSLDMIMCEYSVQIANVSFFEGYLNEYGEKIIEDNAIETLNTYF</sequence>
<dbReference type="InterPro" id="IPR038471">
    <property type="entry name" value="MecA_C_sf"/>
</dbReference>
<dbReference type="InterPro" id="IPR008681">
    <property type="entry name" value="Neg-reg_MecA"/>
</dbReference>
<dbReference type="AlphaFoldDB" id="A0A318XNW1"/>
<comment type="caution">
    <text evidence="2">The sequence shown here is derived from an EMBL/GenBank/DDBJ whole genome shotgun (WGS) entry which is preliminary data.</text>
</comment>
<comment type="similarity">
    <text evidence="1">Belongs to the MecA family.</text>
</comment>
<organism evidence="2 3">
    <name type="scientific">Ruminiclostridium sufflavum DSM 19573</name>
    <dbReference type="NCBI Taxonomy" id="1121337"/>
    <lineage>
        <taxon>Bacteria</taxon>
        <taxon>Bacillati</taxon>
        <taxon>Bacillota</taxon>
        <taxon>Clostridia</taxon>
        <taxon>Eubacteriales</taxon>
        <taxon>Oscillospiraceae</taxon>
        <taxon>Ruminiclostridium</taxon>
    </lineage>
</organism>
<dbReference type="PANTHER" id="PTHR39161">
    <property type="entry name" value="ADAPTER PROTEIN MECA"/>
    <property type="match status" value="1"/>
</dbReference>
<dbReference type="OrthoDB" id="2085234at2"/>
<dbReference type="Pfam" id="PF05389">
    <property type="entry name" value="MecA"/>
    <property type="match status" value="1"/>
</dbReference>
<name>A0A318XNW1_9FIRM</name>
<proteinExistence type="inferred from homology"/>
<keyword evidence="3" id="KW-1185">Reference proteome</keyword>
<evidence type="ECO:0000313" key="3">
    <source>
        <dbReference type="Proteomes" id="UP000248132"/>
    </source>
</evidence>
<accession>A0A318XNW1</accession>
<dbReference type="PANTHER" id="PTHR39161:SF1">
    <property type="entry name" value="ADAPTER PROTEIN MECA 1"/>
    <property type="match status" value="1"/>
</dbReference>
<protein>
    <submittedName>
        <fullName evidence="2">Adapter protein MecA 1/2</fullName>
    </submittedName>
</protein>
<evidence type="ECO:0000256" key="1">
    <source>
        <dbReference type="ARBA" id="ARBA00005397"/>
    </source>
</evidence>
<dbReference type="Gene3D" id="3.30.70.1950">
    <property type="match status" value="1"/>
</dbReference>
<evidence type="ECO:0000313" key="2">
    <source>
        <dbReference type="EMBL" id="PYG87284.1"/>
    </source>
</evidence>
<dbReference type="RefSeq" id="WP_110462219.1">
    <property type="nucleotide sequence ID" value="NZ_QKMR01000012.1"/>
</dbReference>
<dbReference type="EMBL" id="QKMR01000012">
    <property type="protein sequence ID" value="PYG87284.1"/>
    <property type="molecule type" value="Genomic_DNA"/>
</dbReference>
<gene>
    <name evidence="2" type="ORF">LY28_02189</name>
</gene>
<dbReference type="Proteomes" id="UP000248132">
    <property type="component" value="Unassembled WGS sequence"/>
</dbReference>
<reference evidence="2 3" key="1">
    <citation type="submission" date="2018-06" db="EMBL/GenBank/DDBJ databases">
        <title>Genomic Encyclopedia of Type Strains, Phase I: the one thousand microbial genomes (KMG-I) project.</title>
        <authorList>
            <person name="Kyrpides N."/>
        </authorList>
    </citation>
    <scope>NUCLEOTIDE SEQUENCE [LARGE SCALE GENOMIC DNA]</scope>
    <source>
        <strain evidence="2 3">DSM 19573</strain>
    </source>
</reference>